<keyword evidence="2" id="KW-1185">Reference proteome</keyword>
<organism evidence="1 2">
    <name type="scientific">Ixodes persulcatus</name>
    <name type="common">Taiga tick</name>
    <dbReference type="NCBI Taxonomy" id="34615"/>
    <lineage>
        <taxon>Eukaryota</taxon>
        <taxon>Metazoa</taxon>
        <taxon>Ecdysozoa</taxon>
        <taxon>Arthropoda</taxon>
        <taxon>Chelicerata</taxon>
        <taxon>Arachnida</taxon>
        <taxon>Acari</taxon>
        <taxon>Parasitiformes</taxon>
        <taxon>Ixodida</taxon>
        <taxon>Ixodoidea</taxon>
        <taxon>Ixodidae</taxon>
        <taxon>Ixodinae</taxon>
        <taxon>Ixodes</taxon>
    </lineage>
</organism>
<evidence type="ECO:0000313" key="2">
    <source>
        <dbReference type="Proteomes" id="UP000805193"/>
    </source>
</evidence>
<name>A0AC60R3L2_IXOPE</name>
<accession>A0AC60R3L2</accession>
<dbReference type="Proteomes" id="UP000805193">
    <property type="component" value="Unassembled WGS sequence"/>
</dbReference>
<dbReference type="EMBL" id="JABSTQ010000240">
    <property type="protein sequence ID" value="KAG0445542.1"/>
    <property type="molecule type" value="Genomic_DNA"/>
</dbReference>
<gene>
    <name evidence="1" type="ORF">HPB47_014113</name>
</gene>
<protein>
    <submittedName>
        <fullName evidence="1">Uncharacterized protein</fullName>
    </submittedName>
</protein>
<proteinExistence type="predicted"/>
<evidence type="ECO:0000313" key="1">
    <source>
        <dbReference type="EMBL" id="KAG0445542.1"/>
    </source>
</evidence>
<comment type="caution">
    <text evidence="1">The sequence shown here is derived from an EMBL/GenBank/DDBJ whole genome shotgun (WGS) entry which is preliminary data.</text>
</comment>
<sequence length="319" mass="35421">MTSSYYRRLPSNDRVRYEQTLTCLGGCAIIDPFDPSNAGLFNEEQRLYPQVTWPELHDYLINTPGLFTRERLKAYKSLEAHNYFISGKVTKVKVCQPRKAPSVRLLLGRVTAGQKESKAYDVWVVAEQSGPILSAHCTLGEVCSHVAAMLFHIEAAVRMGGTAVSSTSVLCSWSAASSSGKVQASKIADINFSKPRKEHCGKVPEPSDRQNMPSSPAPQAKGNFSQFLQSVKEGYPDAKLFKMLPSRFLDPEDTDTASEDEGSLEHLPLPLTDIYKEDYINYSEEDLESILISIGDSLYENLKDDVEVDVEDNVLEGDI</sequence>
<reference evidence="1 2" key="1">
    <citation type="journal article" date="2020" name="Cell">
        <title>Large-Scale Comparative Analyses of Tick Genomes Elucidate Their Genetic Diversity and Vector Capacities.</title>
        <authorList>
            <consortium name="Tick Genome and Microbiome Consortium (TIGMIC)"/>
            <person name="Jia N."/>
            <person name="Wang J."/>
            <person name="Shi W."/>
            <person name="Du L."/>
            <person name="Sun Y."/>
            <person name="Zhan W."/>
            <person name="Jiang J.F."/>
            <person name="Wang Q."/>
            <person name="Zhang B."/>
            <person name="Ji P."/>
            <person name="Bell-Sakyi L."/>
            <person name="Cui X.M."/>
            <person name="Yuan T.T."/>
            <person name="Jiang B.G."/>
            <person name="Yang W.F."/>
            <person name="Lam T.T."/>
            <person name="Chang Q.C."/>
            <person name="Ding S.J."/>
            <person name="Wang X.J."/>
            <person name="Zhu J.G."/>
            <person name="Ruan X.D."/>
            <person name="Zhao L."/>
            <person name="Wei J.T."/>
            <person name="Ye R.Z."/>
            <person name="Que T.C."/>
            <person name="Du C.H."/>
            <person name="Zhou Y.H."/>
            <person name="Cheng J.X."/>
            <person name="Dai P.F."/>
            <person name="Guo W.B."/>
            <person name="Han X.H."/>
            <person name="Huang E.J."/>
            <person name="Li L.F."/>
            <person name="Wei W."/>
            <person name="Gao Y.C."/>
            <person name="Liu J.Z."/>
            <person name="Shao H.Z."/>
            <person name="Wang X."/>
            <person name="Wang C.C."/>
            <person name="Yang T.C."/>
            <person name="Huo Q.B."/>
            <person name="Li W."/>
            <person name="Chen H.Y."/>
            <person name="Chen S.E."/>
            <person name="Zhou L.G."/>
            <person name="Ni X.B."/>
            <person name="Tian J.H."/>
            <person name="Sheng Y."/>
            <person name="Liu T."/>
            <person name="Pan Y.S."/>
            <person name="Xia L.Y."/>
            <person name="Li J."/>
            <person name="Zhao F."/>
            <person name="Cao W.C."/>
        </authorList>
    </citation>
    <scope>NUCLEOTIDE SEQUENCE [LARGE SCALE GENOMIC DNA]</scope>
    <source>
        <strain evidence="1">Iper-2018</strain>
    </source>
</reference>